<keyword evidence="9" id="KW-0413">Isomerase</keyword>
<dbReference type="RefSeq" id="WP_089880416.1">
    <property type="nucleotide sequence ID" value="NZ_FNPF01000003.1"/>
</dbReference>
<dbReference type="EMBL" id="FNPF01000003">
    <property type="protein sequence ID" value="SDY10710.1"/>
    <property type="molecule type" value="Genomic_DNA"/>
</dbReference>
<dbReference type="Gene3D" id="1.10.4030.10">
    <property type="entry name" value="Porin chaperone SurA, peptide-binding domain"/>
    <property type="match status" value="1"/>
</dbReference>
<keyword evidence="4" id="KW-1133">Transmembrane helix</keyword>
<dbReference type="InterPro" id="IPR052029">
    <property type="entry name" value="PpiD_chaperone"/>
</dbReference>
<dbReference type="Pfam" id="PF13624">
    <property type="entry name" value="SurA_N_3"/>
    <property type="match status" value="1"/>
</dbReference>
<dbReference type="GO" id="GO:0003755">
    <property type="term" value="F:peptidyl-prolyl cis-trans isomerase activity"/>
    <property type="evidence" value="ECO:0007669"/>
    <property type="project" value="InterPro"/>
</dbReference>
<evidence type="ECO:0000313" key="10">
    <source>
        <dbReference type="Proteomes" id="UP000199286"/>
    </source>
</evidence>
<keyword evidence="3" id="KW-0812">Transmembrane</keyword>
<reference evidence="9 10" key="1">
    <citation type="submission" date="2016-10" db="EMBL/GenBank/DDBJ databases">
        <authorList>
            <person name="de Groot N.N."/>
        </authorList>
    </citation>
    <scope>NUCLEOTIDE SEQUENCE [LARGE SCALE GENOMIC DNA]</scope>
    <source>
        <strain evidence="9 10">DSM 26880</strain>
    </source>
</reference>
<dbReference type="SUPFAM" id="SSF109998">
    <property type="entry name" value="Triger factor/SurA peptide-binding domain-like"/>
    <property type="match status" value="1"/>
</dbReference>
<dbReference type="OrthoDB" id="9768393at2"/>
<gene>
    <name evidence="9" type="ORF">SAMN05444340_103242</name>
</gene>
<dbReference type="Pfam" id="PF13145">
    <property type="entry name" value="Rotamase_2"/>
    <property type="match status" value="1"/>
</dbReference>
<evidence type="ECO:0000259" key="8">
    <source>
        <dbReference type="Pfam" id="PF13145"/>
    </source>
</evidence>
<accession>A0A1H3H5V2</accession>
<dbReference type="PANTHER" id="PTHR47529">
    <property type="entry name" value="PEPTIDYL-PROLYL CIS-TRANS ISOMERASE D"/>
    <property type="match status" value="1"/>
</dbReference>
<protein>
    <submittedName>
        <fullName evidence="9">Peptidyl-prolyl cis-trans isomerase D</fullName>
    </submittedName>
</protein>
<evidence type="ECO:0000256" key="2">
    <source>
        <dbReference type="ARBA" id="ARBA00022475"/>
    </source>
</evidence>
<evidence type="ECO:0000256" key="4">
    <source>
        <dbReference type="ARBA" id="ARBA00022989"/>
    </source>
</evidence>
<dbReference type="GO" id="GO:0005886">
    <property type="term" value="C:plasma membrane"/>
    <property type="evidence" value="ECO:0007669"/>
    <property type="project" value="UniProtKB-SubCell"/>
</dbReference>
<dbReference type="PANTHER" id="PTHR47529:SF1">
    <property type="entry name" value="PERIPLASMIC CHAPERONE PPID"/>
    <property type="match status" value="1"/>
</dbReference>
<evidence type="ECO:0000256" key="3">
    <source>
        <dbReference type="ARBA" id="ARBA00022692"/>
    </source>
</evidence>
<evidence type="ECO:0000256" key="7">
    <source>
        <dbReference type="ARBA" id="ARBA00038408"/>
    </source>
</evidence>
<keyword evidence="10" id="KW-1185">Reference proteome</keyword>
<keyword evidence="6" id="KW-0143">Chaperone</keyword>
<comment type="similarity">
    <text evidence="7">Belongs to the PpiD chaperone family.</text>
</comment>
<feature type="domain" description="PpiC" evidence="8">
    <location>
        <begin position="245"/>
        <end position="361"/>
    </location>
</feature>
<dbReference type="InterPro" id="IPR027304">
    <property type="entry name" value="Trigger_fact/SurA_dom_sf"/>
</dbReference>
<name>A0A1H3H5V2_9RHOB</name>
<dbReference type="STRING" id="321339.SAMN05444340_103242"/>
<keyword evidence="2" id="KW-1003">Cell membrane</keyword>
<keyword evidence="5" id="KW-0472">Membrane</keyword>
<evidence type="ECO:0000256" key="1">
    <source>
        <dbReference type="ARBA" id="ARBA00004401"/>
    </source>
</evidence>
<evidence type="ECO:0000256" key="5">
    <source>
        <dbReference type="ARBA" id="ARBA00023136"/>
    </source>
</evidence>
<organism evidence="9 10">
    <name type="scientific">Citreimonas salinaria</name>
    <dbReference type="NCBI Taxonomy" id="321339"/>
    <lineage>
        <taxon>Bacteria</taxon>
        <taxon>Pseudomonadati</taxon>
        <taxon>Pseudomonadota</taxon>
        <taxon>Alphaproteobacteria</taxon>
        <taxon>Rhodobacterales</taxon>
        <taxon>Roseobacteraceae</taxon>
        <taxon>Citreimonas</taxon>
    </lineage>
</organism>
<evidence type="ECO:0000256" key="6">
    <source>
        <dbReference type="ARBA" id="ARBA00023186"/>
    </source>
</evidence>
<dbReference type="InterPro" id="IPR000297">
    <property type="entry name" value="PPIase_PpiC"/>
</dbReference>
<sequence>MAKAKRSISQTLVWILLALLILGLAGFGATNFSGTVGSVGRVGDTEITTTAYARALQNEMQAMQAQTGQPMSIQQAQEQGLTQAVLSRLVVRAALEDEADRIGISVGDERLAADLAAIQAFQGPDGQFDREAYRFALRNAGLSEAEFEADLRAESAATLLQAAVLAGVVQPDTYVDTLVSYAAEQRDFTWARLGPRALDTLLPAPTEERLRAFYDENIDAYTSPRAKLISYAWITPDMILDTVEVPEDALHAAYDEQSDRFNMPERRLVERLVMPDAEAAEDAAARIASGETTFENVVEVRGLTLADTDMGDVARGDLGDAAEAVFGAEVGETIVAPSPVGPALYRVNGVLAAQETPFDEAVPMLRDTLALDRARRAIEAMAQEIDDELAAGATLEEIAQTTDLELGEIAWTPAESGGIAGYEAFEDAARAVEEGDFPQVEGLGDGGLFALRLDGIRESAPRPFDEVRDQVEDDWTARQRRDALVARAEALAERIAAGESFADLGLEPQERTGLSRGAQVQGLPVGVVETVFEMEDGAVRALPGGDGAVIVRLDAVQPPAPDSEIATTFARQVEDQAANAVSEDLFRALAQDIQNRAGVEIDQQALNAVHANLP</sequence>
<proteinExistence type="inferred from homology"/>
<comment type="subcellular location">
    <subcellularLocation>
        <location evidence="1">Cell membrane</location>
        <topology evidence="1">Single-pass type II membrane protein</topology>
    </subcellularLocation>
</comment>
<dbReference type="AlphaFoldDB" id="A0A1H3H5V2"/>
<dbReference type="Proteomes" id="UP000199286">
    <property type="component" value="Unassembled WGS sequence"/>
</dbReference>
<evidence type="ECO:0000313" key="9">
    <source>
        <dbReference type="EMBL" id="SDY10710.1"/>
    </source>
</evidence>